<name>A0ABY9WLJ1_9BACT</name>
<gene>
    <name evidence="1" type="ORF">F0U60_10430</name>
</gene>
<proteinExistence type="predicted"/>
<sequence length="74" mass="7892">MKGTARWRFAGLLSTGNVALMVVKGRRSTPFVGTESMATPAAPSPRSSIICVSAPPNEWPMMMGGLSRPRMIVS</sequence>
<evidence type="ECO:0000313" key="2">
    <source>
        <dbReference type="Proteomes" id="UP001611383"/>
    </source>
</evidence>
<dbReference type="Proteomes" id="UP001611383">
    <property type="component" value="Chromosome"/>
</dbReference>
<dbReference type="EMBL" id="CP043494">
    <property type="protein sequence ID" value="WNG44480.1"/>
    <property type="molecule type" value="Genomic_DNA"/>
</dbReference>
<organism evidence="1 2">
    <name type="scientific">Archangium minus</name>
    <dbReference type="NCBI Taxonomy" id="83450"/>
    <lineage>
        <taxon>Bacteria</taxon>
        <taxon>Pseudomonadati</taxon>
        <taxon>Myxococcota</taxon>
        <taxon>Myxococcia</taxon>
        <taxon>Myxococcales</taxon>
        <taxon>Cystobacterineae</taxon>
        <taxon>Archangiaceae</taxon>
        <taxon>Archangium</taxon>
    </lineage>
</organism>
<evidence type="ECO:0000313" key="1">
    <source>
        <dbReference type="EMBL" id="WNG44480.1"/>
    </source>
</evidence>
<accession>A0ABY9WLJ1</accession>
<protein>
    <recommendedName>
        <fullName evidence="3">Secreted protein</fullName>
    </recommendedName>
</protein>
<keyword evidence="2" id="KW-1185">Reference proteome</keyword>
<reference evidence="1 2" key="1">
    <citation type="submission" date="2019-08" db="EMBL/GenBank/DDBJ databases">
        <title>Archangium and Cystobacter genomes.</title>
        <authorList>
            <person name="Chen I.-C.K."/>
            <person name="Wielgoss S."/>
        </authorList>
    </citation>
    <scope>NUCLEOTIDE SEQUENCE [LARGE SCALE GENOMIC DNA]</scope>
    <source>
        <strain evidence="1 2">Cbm 6</strain>
    </source>
</reference>
<evidence type="ECO:0008006" key="3">
    <source>
        <dbReference type="Google" id="ProtNLM"/>
    </source>
</evidence>